<comment type="caution">
    <text evidence="1">The sequence shown here is derived from an EMBL/GenBank/DDBJ whole genome shotgun (WGS) entry which is preliminary data.</text>
</comment>
<evidence type="ECO:0000313" key="2">
    <source>
        <dbReference type="Proteomes" id="UP001597425"/>
    </source>
</evidence>
<organism evidence="1 2">
    <name type="scientific">Microbulbifer halophilus</name>
    <dbReference type="NCBI Taxonomy" id="453963"/>
    <lineage>
        <taxon>Bacteria</taxon>
        <taxon>Pseudomonadati</taxon>
        <taxon>Pseudomonadota</taxon>
        <taxon>Gammaproteobacteria</taxon>
        <taxon>Cellvibrionales</taxon>
        <taxon>Microbulbiferaceae</taxon>
        <taxon>Microbulbifer</taxon>
    </lineage>
</organism>
<evidence type="ECO:0000313" key="1">
    <source>
        <dbReference type="EMBL" id="MFD2312437.1"/>
    </source>
</evidence>
<protein>
    <submittedName>
        <fullName evidence="1">Uncharacterized protein</fullName>
    </submittedName>
</protein>
<proteinExistence type="predicted"/>
<keyword evidence="2" id="KW-1185">Reference proteome</keyword>
<sequence>MKEYTHVCIDKNNLGLDVLRADIAANGIQTAEQRGFQLAPGSVRLEHHLHVFLWDDSTTGIKGRMGIESAGNCFLVRIRWNHLTESGAFLSGTLGGDNGHVGPPKGKSTNGAWAFKGSIPANNCYVEGFHSAATNGFETWRSGKGWSGLG</sequence>
<reference evidence="2" key="1">
    <citation type="journal article" date="2019" name="Int. J. Syst. Evol. Microbiol.">
        <title>The Global Catalogue of Microorganisms (GCM) 10K type strain sequencing project: providing services to taxonomists for standard genome sequencing and annotation.</title>
        <authorList>
            <consortium name="The Broad Institute Genomics Platform"/>
            <consortium name="The Broad Institute Genome Sequencing Center for Infectious Disease"/>
            <person name="Wu L."/>
            <person name="Ma J."/>
        </authorList>
    </citation>
    <scope>NUCLEOTIDE SEQUENCE [LARGE SCALE GENOMIC DNA]</scope>
    <source>
        <strain evidence="2">KCTC 12848</strain>
    </source>
</reference>
<name>A0ABW5EG72_9GAMM</name>
<dbReference type="EMBL" id="JBHUJD010000043">
    <property type="protein sequence ID" value="MFD2312437.1"/>
    <property type="molecule type" value="Genomic_DNA"/>
</dbReference>
<accession>A0ABW5EG72</accession>
<gene>
    <name evidence="1" type="ORF">ACFSKX_18630</name>
</gene>
<dbReference type="RefSeq" id="WP_265723535.1">
    <property type="nucleotide sequence ID" value="NZ_JAPIVK010000056.1"/>
</dbReference>
<dbReference type="Proteomes" id="UP001597425">
    <property type="component" value="Unassembled WGS sequence"/>
</dbReference>